<evidence type="ECO:0000256" key="1">
    <source>
        <dbReference type="ARBA" id="ARBA00005232"/>
    </source>
</evidence>
<evidence type="ECO:0000256" key="5">
    <source>
        <dbReference type="SAM" id="MobiDB-lite"/>
    </source>
</evidence>
<dbReference type="Gene3D" id="3.40.630.30">
    <property type="match status" value="1"/>
</dbReference>
<dbReference type="PANTHER" id="PTHR22589:SF29">
    <property type="entry name" value="MITOCHONDRIAL CARNITINE O-ACETYLTRANSFERASE-RELATED"/>
    <property type="match status" value="1"/>
</dbReference>
<feature type="region of interest" description="Disordered" evidence="5">
    <location>
        <begin position="764"/>
        <end position="799"/>
    </location>
</feature>
<evidence type="ECO:0000256" key="2">
    <source>
        <dbReference type="ARBA" id="ARBA00022679"/>
    </source>
</evidence>
<dbReference type="Pfam" id="PF00583">
    <property type="entry name" value="Acetyltransf_1"/>
    <property type="match status" value="1"/>
</dbReference>
<keyword evidence="3 4" id="KW-0012">Acyltransferase</keyword>
<organism evidence="7 8">
    <name type="scientific">Mucor flavus</name>
    <dbReference type="NCBI Taxonomy" id="439312"/>
    <lineage>
        <taxon>Eukaryota</taxon>
        <taxon>Fungi</taxon>
        <taxon>Fungi incertae sedis</taxon>
        <taxon>Mucoromycota</taxon>
        <taxon>Mucoromycotina</taxon>
        <taxon>Mucoromycetes</taxon>
        <taxon>Mucorales</taxon>
        <taxon>Mucorineae</taxon>
        <taxon>Mucoraceae</taxon>
        <taxon>Mucor</taxon>
    </lineage>
</organism>
<dbReference type="InterPro" id="IPR023213">
    <property type="entry name" value="CAT-like_dom_sf"/>
</dbReference>
<feature type="domain" description="N-acetyltransferase" evidence="6">
    <location>
        <begin position="1"/>
        <end position="110"/>
    </location>
</feature>
<dbReference type="EMBL" id="BAABUK010000004">
    <property type="protein sequence ID" value="GAA5809150.1"/>
    <property type="molecule type" value="Genomic_DNA"/>
</dbReference>
<keyword evidence="2 4" id="KW-0808">Transferase</keyword>
<proteinExistence type="inferred from homology"/>
<dbReference type="Gene3D" id="3.30.559.10">
    <property type="entry name" value="Chloramphenicol acetyltransferase-like domain"/>
    <property type="match status" value="1"/>
</dbReference>
<dbReference type="PROSITE" id="PS00440">
    <property type="entry name" value="ACYLTRANSF_C_2"/>
    <property type="match status" value="1"/>
</dbReference>
<evidence type="ECO:0000313" key="7">
    <source>
        <dbReference type="EMBL" id="GAA5809150.1"/>
    </source>
</evidence>
<dbReference type="Proteomes" id="UP001473302">
    <property type="component" value="Unassembled WGS sequence"/>
</dbReference>
<dbReference type="Pfam" id="PF00755">
    <property type="entry name" value="Carn_acyltransf"/>
    <property type="match status" value="1"/>
</dbReference>
<protein>
    <recommendedName>
        <fullName evidence="6">N-acetyltransferase domain-containing protein</fullName>
    </recommendedName>
</protein>
<gene>
    <name evidence="7" type="ORF">MFLAVUS_002554</name>
</gene>
<comment type="caution">
    <text evidence="7">The sequence shown here is derived from an EMBL/GenBank/DDBJ whole genome shotgun (WGS) entry which is preliminary data.</text>
</comment>
<dbReference type="PROSITE" id="PS00439">
    <property type="entry name" value="ACYLTRANSF_C_1"/>
    <property type="match status" value="1"/>
</dbReference>
<dbReference type="Gene3D" id="3.30.559.70">
    <property type="entry name" value="Choline/Carnitine o-acyltransferase, domain 2"/>
    <property type="match status" value="1"/>
</dbReference>
<dbReference type="SUPFAM" id="SSF55729">
    <property type="entry name" value="Acyl-CoA N-acyltransferases (Nat)"/>
    <property type="match status" value="1"/>
</dbReference>
<dbReference type="InterPro" id="IPR039551">
    <property type="entry name" value="Cho/carn_acyl_trans"/>
</dbReference>
<evidence type="ECO:0000256" key="3">
    <source>
        <dbReference type="ARBA" id="ARBA00023315"/>
    </source>
</evidence>
<accession>A0ABP9YQP1</accession>
<evidence type="ECO:0000259" key="6">
    <source>
        <dbReference type="PROSITE" id="PS51186"/>
    </source>
</evidence>
<comment type="similarity">
    <text evidence="1 4">Belongs to the carnitine/choline acetyltransferase family.</text>
</comment>
<dbReference type="InterPro" id="IPR042231">
    <property type="entry name" value="Cho/carn_acyl_trans_2"/>
</dbReference>
<reference evidence="7 8" key="1">
    <citation type="submission" date="2024-04" db="EMBL/GenBank/DDBJ databases">
        <title>genome sequences of Mucor flavus KT1a and Helicostylum pulchrum KT1b strains isolated from the surface of a dry-aged beef.</title>
        <authorList>
            <person name="Toyotome T."/>
            <person name="Hosono M."/>
            <person name="Torimaru M."/>
            <person name="Fukuda K."/>
            <person name="Mikami N."/>
        </authorList>
    </citation>
    <scope>NUCLEOTIDE SEQUENCE [LARGE SCALE GENOMIC DNA]</scope>
    <source>
        <strain evidence="7 8">KT1a</strain>
    </source>
</reference>
<evidence type="ECO:0000256" key="4">
    <source>
        <dbReference type="RuleBase" id="RU003801"/>
    </source>
</evidence>
<dbReference type="InterPro" id="IPR016181">
    <property type="entry name" value="Acyl_CoA_acyltransferase"/>
</dbReference>
<evidence type="ECO:0000313" key="8">
    <source>
        <dbReference type="Proteomes" id="UP001473302"/>
    </source>
</evidence>
<dbReference type="InterPro" id="IPR000182">
    <property type="entry name" value="GNAT_dom"/>
</dbReference>
<feature type="compositionally biased region" description="Polar residues" evidence="5">
    <location>
        <begin position="770"/>
        <end position="782"/>
    </location>
</feature>
<dbReference type="PANTHER" id="PTHR22589">
    <property type="entry name" value="CARNITINE O-ACYLTRANSFERASE"/>
    <property type="match status" value="1"/>
</dbReference>
<keyword evidence="8" id="KW-1185">Reference proteome</keyword>
<dbReference type="CDD" id="cd04301">
    <property type="entry name" value="NAT_SF"/>
    <property type="match status" value="1"/>
</dbReference>
<name>A0ABP9YQP1_9FUNG</name>
<sequence length="799" mass="90613">MTTTDENKIVGTTTLGIVNCFTGLRVHIEDVVVDSDYRGKGIASNLMNEAIERAKILQAKTIDLTSRPERESANRLYQKLGFVKRDTNMSLRFDREPTDGVTFKYQNQLPKLPIPELEDTARRYLAALKPLQTEEEHAASAKSVQDFMTNEGPALQEKLKTYATDKSSYIEEFWYDSYLHYTDPVVLNLNPFFLLEDDPTPLRNDQVIRASSLIYSTLTFVHALKTKHLEPDVFRGTPLCMSQFSRLFATARVPTENGCYIAPNNEIVGRHIAVMSHSQFYHFEVFDESGGFVLSEKEIAANLRAILRDSAQTPVTEIAKNAVGILTTENRRNWAKLRTQLKSDPVNREALKVVDAALFIVCLDHVKPTSSEDLSTNMLCGTYNLEQGMQVGTCTNRWYDKLQIIVCQNGSAGINFEHTGVDGHTVLRYVSDIYTDTILRFAKTINSQTQSIFHNYRQRSESISSSARDRTSSSDSSTGYFDHNPRKIEWNMTEEVEMGVRFAETRLSDLILQNEVKVLEFHDYGKNFITDMKMSPDAFVQMSIQAAYYGLYGKCESTYEPTMTKTFLHGRTEAIRSVTCQSRTFVENFFSTTASATLKLDSLRNALKAHTNITRECSKGQGQDRHLYALECVWDRIHKNEKKPQIFTDKGWSTLSGTVISTSNCGNPALRLFGFGPTVSNGFGIGYIIKEDRISFVASSKHRQTERFLQTLKKYLNDIKVMLLKEKYPGGISQRQRILALEEQEYQSQSDGYSYFDNGYEPAYSDHTLSDSGAGSPTNNDTRTNRKIGKRLLIRESDD</sequence>
<dbReference type="SUPFAM" id="SSF52777">
    <property type="entry name" value="CoA-dependent acyltransferases"/>
    <property type="match status" value="2"/>
</dbReference>
<dbReference type="PROSITE" id="PS51186">
    <property type="entry name" value="GNAT"/>
    <property type="match status" value="1"/>
</dbReference>
<dbReference type="InterPro" id="IPR000542">
    <property type="entry name" value="Carn_acyl_trans"/>
</dbReference>